<dbReference type="GO" id="GO:0005737">
    <property type="term" value="C:cytoplasm"/>
    <property type="evidence" value="ECO:0007669"/>
    <property type="project" value="TreeGrafter"/>
</dbReference>
<feature type="compositionally biased region" description="Polar residues" evidence="1">
    <location>
        <begin position="99"/>
        <end position="109"/>
    </location>
</feature>
<sequence length="109" mass="12347">MATTRGGSQRQPSRLQRRAPASININPVKEWNVAIPLLSPLTSPVDRSLEIKMREQEQKKQNKNTNSNSTSNSSSQGMEIDKPVFKKWQHPAAPFGYDPTSQHRSCIRF</sequence>
<protein>
    <submittedName>
        <fullName evidence="2">Uncharacterized protein</fullName>
    </submittedName>
</protein>
<keyword evidence="3" id="KW-1185">Reference proteome</keyword>
<evidence type="ECO:0000313" key="2">
    <source>
        <dbReference type="EnsemblPlants" id="Kaladp0082s0185.1.v1.1.CDS.1"/>
    </source>
</evidence>
<feature type="compositionally biased region" description="Basic and acidic residues" evidence="1">
    <location>
        <begin position="48"/>
        <end position="60"/>
    </location>
</feature>
<accession>A0A7N0US15</accession>
<proteinExistence type="predicted"/>
<evidence type="ECO:0000313" key="3">
    <source>
        <dbReference type="Proteomes" id="UP000594263"/>
    </source>
</evidence>
<dbReference type="PANTHER" id="PTHR33912">
    <property type="entry name" value="OS01G0939400 PROTEIN"/>
    <property type="match status" value="1"/>
</dbReference>
<dbReference type="EnsemblPlants" id="Kaladp0082s0185.1.v1.1">
    <property type="protein sequence ID" value="Kaladp0082s0185.1.v1.1.CDS.1"/>
    <property type="gene ID" value="Kaladp0082s0185.v1.1"/>
</dbReference>
<dbReference type="Proteomes" id="UP000594263">
    <property type="component" value="Unplaced"/>
</dbReference>
<feature type="compositionally biased region" description="Polar residues" evidence="1">
    <location>
        <begin position="1"/>
        <end position="14"/>
    </location>
</feature>
<evidence type="ECO:0000256" key="1">
    <source>
        <dbReference type="SAM" id="MobiDB-lite"/>
    </source>
</evidence>
<feature type="compositionally biased region" description="Low complexity" evidence="1">
    <location>
        <begin position="63"/>
        <end position="76"/>
    </location>
</feature>
<dbReference type="PANTHER" id="PTHR33912:SF2">
    <property type="entry name" value="PUTATIVE-RELATED"/>
    <property type="match status" value="1"/>
</dbReference>
<dbReference type="GO" id="GO:0005634">
    <property type="term" value="C:nucleus"/>
    <property type="evidence" value="ECO:0007669"/>
    <property type="project" value="TreeGrafter"/>
</dbReference>
<reference evidence="2" key="1">
    <citation type="submission" date="2021-01" db="UniProtKB">
        <authorList>
            <consortium name="EnsemblPlants"/>
        </authorList>
    </citation>
    <scope>IDENTIFICATION</scope>
</reference>
<dbReference type="OMA" id="KINPCEA"/>
<dbReference type="Gramene" id="Kaladp0082s0185.1.v1.1">
    <property type="protein sequence ID" value="Kaladp0082s0185.1.v1.1.CDS.1"/>
    <property type="gene ID" value="Kaladp0082s0185.v1.1"/>
</dbReference>
<feature type="region of interest" description="Disordered" evidence="1">
    <location>
        <begin position="1"/>
        <end position="22"/>
    </location>
</feature>
<name>A0A7N0US15_KALFE</name>
<feature type="region of interest" description="Disordered" evidence="1">
    <location>
        <begin position="48"/>
        <end position="109"/>
    </location>
</feature>
<organism evidence="2 3">
    <name type="scientific">Kalanchoe fedtschenkoi</name>
    <name type="common">Lavender scallops</name>
    <name type="synonym">South American air plant</name>
    <dbReference type="NCBI Taxonomy" id="63787"/>
    <lineage>
        <taxon>Eukaryota</taxon>
        <taxon>Viridiplantae</taxon>
        <taxon>Streptophyta</taxon>
        <taxon>Embryophyta</taxon>
        <taxon>Tracheophyta</taxon>
        <taxon>Spermatophyta</taxon>
        <taxon>Magnoliopsida</taxon>
        <taxon>eudicotyledons</taxon>
        <taxon>Gunneridae</taxon>
        <taxon>Pentapetalae</taxon>
        <taxon>Saxifragales</taxon>
        <taxon>Crassulaceae</taxon>
        <taxon>Kalanchoe</taxon>
    </lineage>
</organism>
<dbReference type="InterPro" id="IPR040381">
    <property type="entry name" value="At4g14450-like"/>
</dbReference>
<dbReference type="AlphaFoldDB" id="A0A7N0US15"/>